<sequence>MGKASASLLKLVGLRHSIRQQVMLQLKISPAKNHQLSMTAVCQVAFGQCKVKNPATQQHPLHAYSLFLRGLFIIMRLD</sequence>
<dbReference type="AlphaFoldDB" id="A0A1Y3P0S4"/>
<reference evidence="1 2" key="1">
    <citation type="journal article" date="2017" name="Syst. Appl. Microbiol.">
        <title>Pseudomonas caspiana sp. nov., a citrus pathogen in the Pseudomonas syringae phylogenetic group.</title>
        <authorList>
            <person name="Busquets A."/>
            <person name="Gomila M."/>
            <person name="Beiki F."/>
            <person name="Mulet M."/>
            <person name="Rahimian H."/>
            <person name="Garcia-Valdes E."/>
            <person name="Lalucat J."/>
        </authorList>
    </citation>
    <scope>NUCLEOTIDE SEQUENCE [LARGE SCALE GENOMIC DNA]</scope>
    <source>
        <strain evidence="1 2">FBF102</strain>
    </source>
</reference>
<organism evidence="1 2">
    <name type="scientific">Pseudomonas caspiana</name>
    <dbReference type="NCBI Taxonomy" id="1451454"/>
    <lineage>
        <taxon>Bacteria</taxon>
        <taxon>Pseudomonadati</taxon>
        <taxon>Pseudomonadota</taxon>
        <taxon>Gammaproteobacteria</taxon>
        <taxon>Pseudomonadales</taxon>
        <taxon>Pseudomonadaceae</taxon>
        <taxon>Pseudomonas</taxon>
    </lineage>
</organism>
<comment type="caution">
    <text evidence="1">The sequence shown here is derived from an EMBL/GenBank/DDBJ whole genome shotgun (WGS) entry which is preliminary data.</text>
</comment>
<dbReference type="EMBL" id="LOHF01000017">
    <property type="protein sequence ID" value="OUM72342.1"/>
    <property type="molecule type" value="Genomic_DNA"/>
</dbReference>
<accession>A0A1Y3P0S4</accession>
<keyword evidence="2" id="KW-1185">Reference proteome</keyword>
<evidence type="ECO:0000313" key="2">
    <source>
        <dbReference type="Proteomes" id="UP000195440"/>
    </source>
</evidence>
<proteinExistence type="predicted"/>
<evidence type="ECO:0000313" key="1">
    <source>
        <dbReference type="EMBL" id="OUM72342.1"/>
    </source>
</evidence>
<protein>
    <submittedName>
        <fullName evidence="1">Uncharacterized protein</fullName>
    </submittedName>
</protein>
<gene>
    <name evidence="1" type="ORF">AUC60_18500</name>
</gene>
<name>A0A1Y3P0S4_9PSED</name>
<dbReference type="Proteomes" id="UP000195440">
    <property type="component" value="Unassembled WGS sequence"/>
</dbReference>